<keyword evidence="2" id="KW-1185">Reference proteome</keyword>
<comment type="caution">
    <text evidence="1">The sequence shown here is derived from an EMBL/GenBank/DDBJ whole genome shotgun (WGS) entry which is preliminary data.</text>
</comment>
<name>A0A8H4A479_GIGMA</name>
<evidence type="ECO:0000313" key="1">
    <source>
        <dbReference type="EMBL" id="KAF0428003.1"/>
    </source>
</evidence>
<organism evidence="1 2">
    <name type="scientific">Gigaspora margarita</name>
    <dbReference type="NCBI Taxonomy" id="4874"/>
    <lineage>
        <taxon>Eukaryota</taxon>
        <taxon>Fungi</taxon>
        <taxon>Fungi incertae sedis</taxon>
        <taxon>Mucoromycota</taxon>
        <taxon>Glomeromycotina</taxon>
        <taxon>Glomeromycetes</taxon>
        <taxon>Diversisporales</taxon>
        <taxon>Gigasporaceae</taxon>
        <taxon>Gigaspora</taxon>
    </lineage>
</organism>
<proteinExistence type="predicted"/>
<accession>A0A8H4A479</accession>
<gene>
    <name evidence="1" type="ORF">F8M41_005937</name>
</gene>
<dbReference type="Proteomes" id="UP000439903">
    <property type="component" value="Unassembled WGS sequence"/>
</dbReference>
<protein>
    <submittedName>
        <fullName evidence="1">Transposase domain-containing protein</fullName>
    </submittedName>
</protein>
<dbReference type="EMBL" id="WTPW01001576">
    <property type="protein sequence ID" value="KAF0428003.1"/>
    <property type="molecule type" value="Genomic_DNA"/>
</dbReference>
<evidence type="ECO:0000313" key="2">
    <source>
        <dbReference type="Proteomes" id="UP000439903"/>
    </source>
</evidence>
<sequence length="254" mass="29282">MMFFVLVSSACKYQTVRVNQLSLSSSSVSTPFQTNQGEDGYNRIIDELASINDFNLDSADEQNSIVSEDDYKLLKDQEESLEVQEELIELLGFQEKLIESLEVQEEGEENEENIKFDGILCIDSAAKNSFTLYAHILSFSDDLLALAKVIYRTIDGKLYKSEVQKQSLNSRNILFELNSIEFFASFPVDIMHKLFENIAPAILWYWSDTFFKDNQAANSDYILFNSNWIRIEKIMENNQMNMLLNFGHPLINIK</sequence>
<dbReference type="OrthoDB" id="2413534at2759"/>
<reference evidence="1 2" key="1">
    <citation type="journal article" date="2019" name="Environ. Microbiol.">
        <title>At the nexus of three kingdoms: the genome of the mycorrhizal fungus Gigaspora margarita provides insights into plant, endobacterial and fungal interactions.</title>
        <authorList>
            <person name="Venice F."/>
            <person name="Ghignone S."/>
            <person name="Salvioli di Fossalunga A."/>
            <person name="Amselem J."/>
            <person name="Novero M."/>
            <person name="Xianan X."/>
            <person name="Sedzielewska Toro K."/>
            <person name="Morin E."/>
            <person name="Lipzen A."/>
            <person name="Grigoriev I.V."/>
            <person name="Henrissat B."/>
            <person name="Martin F.M."/>
            <person name="Bonfante P."/>
        </authorList>
    </citation>
    <scope>NUCLEOTIDE SEQUENCE [LARGE SCALE GENOMIC DNA]</scope>
    <source>
        <strain evidence="1 2">BEG34</strain>
    </source>
</reference>
<dbReference type="AlphaFoldDB" id="A0A8H4A479"/>